<organism evidence="1 2">
    <name type="scientific">Kribbella solani</name>
    <dbReference type="NCBI Taxonomy" id="236067"/>
    <lineage>
        <taxon>Bacteria</taxon>
        <taxon>Bacillati</taxon>
        <taxon>Actinomycetota</taxon>
        <taxon>Actinomycetes</taxon>
        <taxon>Propionibacteriales</taxon>
        <taxon>Kribbellaceae</taxon>
        <taxon>Kribbella</taxon>
    </lineage>
</organism>
<accession>A0A841DLP3</accession>
<dbReference type="AlphaFoldDB" id="A0A841DLP3"/>
<dbReference type="EMBL" id="JACHNF010000001">
    <property type="protein sequence ID" value="MBB5977696.1"/>
    <property type="molecule type" value="Genomic_DNA"/>
</dbReference>
<evidence type="ECO:0000313" key="2">
    <source>
        <dbReference type="Proteomes" id="UP000558997"/>
    </source>
</evidence>
<comment type="caution">
    <text evidence="1">The sequence shown here is derived from an EMBL/GenBank/DDBJ whole genome shotgun (WGS) entry which is preliminary data.</text>
</comment>
<protein>
    <recommendedName>
        <fullName evidence="3">Tetratricopeptide repeat protein</fullName>
    </recommendedName>
</protein>
<proteinExistence type="predicted"/>
<evidence type="ECO:0000313" key="1">
    <source>
        <dbReference type="EMBL" id="MBB5977696.1"/>
    </source>
</evidence>
<evidence type="ECO:0008006" key="3">
    <source>
        <dbReference type="Google" id="ProtNLM"/>
    </source>
</evidence>
<sequence length="141" mass="15804">MEHLEDIMAAVELGRSGDRAAARERLTLFWESANDQQARCVIAHYLADVQDETADELSWDLRALEAVEDELWLPSLHLNLADDYRRLQQAELAHQHLLLAREHLGQLPDDGYGNLIRAGVQHVADALAVGDTQRLESSPST</sequence>
<keyword evidence="2" id="KW-1185">Reference proteome</keyword>
<dbReference type="RefSeq" id="WP_184831781.1">
    <property type="nucleotide sequence ID" value="NZ_BAAAVN010000011.1"/>
</dbReference>
<name>A0A841DLP3_9ACTN</name>
<dbReference type="Proteomes" id="UP000558997">
    <property type="component" value="Unassembled WGS sequence"/>
</dbReference>
<reference evidence="1 2" key="1">
    <citation type="submission" date="2020-08" db="EMBL/GenBank/DDBJ databases">
        <title>Sequencing the genomes of 1000 actinobacteria strains.</title>
        <authorList>
            <person name="Klenk H.-P."/>
        </authorList>
    </citation>
    <scope>NUCLEOTIDE SEQUENCE [LARGE SCALE GENOMIC DNA]</scope>
    <source>
        <strain evidence="1 2">DSM 17294</strain>
    </source>
</reference>
<gene>
    <name evidence="1" type="ORF">HDA44_001037</name>
</gene>